<dbReference type="PRINTS" id="PR01012">
    <property type="entry name" value="NRPEPTIDEYR"/>
</dbReference>
<reference evidence="12" key="1">
    <citation type="submission" date="2021-07" db="EMBL/GenBank/DDBJ databases">
        <authorList>
            <person name="Catto M.A."/>
            <person name="Jacobson A."/>
            <person name="Kennedy G."/>
            <person name="Labadie P."/>
            <person name="Hunt B.G."/>
            <person name="Srinivasan R."/>
        </authorList>
    </citation>
    <scope>NUCLEOTIDE SEQUENCE</scope>
    <source>
        <strain evidence="12">PL_HMW_Pooled</strain>
        <tissue evidence="12">Head</tissue>
    </source>
</reference>
<evidence type="ECO:0000256" key="9">
    <source>
        <dbReference type="RuleBase" id="RU000688"/>
    </source>
</evidence>
<feature type="domain" description="G-protein coupled receptors family 1 profile" evidence="11">
    <location>
        <begin position="97"/>
        <end position="187"/>
    </location>
</feature>
<evidence type="ECO:0000256" key="5">
    <source>
        <dbReference type="ARBA" id="ARBA00023040"/>
    </source>
</evidence>
<evidence type="ECO:0000256" key="10">
    <source>
        <dbReference type="SAM" id="Phobius"/>
    </source>
</evidence>
<keyword evidence="13" id="KW-1185">Reference proteome</keyword>
<gene>
    <name evidence="12" type="ORF">KUF71_015090</name>
</gene>
<dbReference type="GO" id="GO:0004983">
    <property type="term" value="F:neuropeptide Y receptor activity"/>
    <property type="evidence" value="ECO:0007669"/>
    <property type="project" value="InterPro"/>
</dbReference>
<dbReference type="PANTHER" id="PTHR45695:SF9">
    <property type="entry name" value="LEUCOKININ RECEPTOR"/>
    <property type="match status" value="1"/>
</dbReference>
<dbReference type="InterPro" id="IPR000276">
    <property type="entry name" value="GPCR_Rhodpsn"/>
</dbReference>
<feature type="transmembrane region" description="Helical" evidence="10">
    <location>
        <begin position="118"/>
        <end position="138"/>
    </location>
</feature>
<keyword evidence="7 9" id="KW-0675">Receptor</keyword>
<evidence type="ECO:0000256" key="2">
    <source>
        <dbReference type="ARBA" id="ARBA00010663"/>
    </source>
</evidence>
<evidence type="ECO:0000256" key="4">
    <source>
        <dbReference type="ARBA" id="ARBA00022989"/>
    </source>
</evidence>
<keyword evidence="6 10" id="KW-0472">Membrane</keyword>
<keyword evidence="5 9" id="KW-0297">G-protein coupled receptor</keyword>
<dbReference type="Gene3D" id="1.20.1070.10">
    <property type="entry name" value="Rhodopsin 7-helix transmembrane proteins"/>
    <property type="match status" value="1"/>
</dbReference>
<evidence type="ECO:0000313" key="13">
    <source>
        <dbReference type="Proteomes" id="UP001219518"/>
    </source>
</evidence>
<dbReference type="GO" id="GO:0005886">
    <property type="term" value="C:plasma membrane"/>
    <property type="evidence" value="ECO:0007669"/>
    <property type="project" value="TreeGrafter"/>
</dbReference>
<keyword evidence="4 10" id="KW-1133">Transmembrane helix</keyword>
<evidence type="ECO:0000256" key="6">
    <source>
        <dbReference type="ARBA" id="ARBA00023136"/>
    </source>
</evidence>
<dbReference type="Pfam" id="PF00001">
    <property type="entry name" value="7tm_1"/>
    <property type="match status" value="1"/>
</dbReference>
<evidence type="ECO:0000313" key="12">
    <source>
        <dbReference type="EMBL" id="KAK3926754.1"/>
    </source>
</evidence>
<proteinExistence type="inferred from homology"/>
<comment type="caution">
    <text evidence="12">The sequence shown here is derived from an EMBL/GenBank/DDBJ whole genome shotgun (WGS) entry which is preliminary data.</text>
</comment>
<dbReference type="InterPro" id="IPR000611">
    <property type="entry name" value="NPY_rcpt"/>
</dbReference>
<evidence type="ECO:0000259" key="11">
    <source>
        <dbReference type="PROSITE" id="PS50262"/>
    </source>
</evidence>
<feature type="transmembrane region" description="Helical" evidence="10">
    <location>
        <begin position="79"/>
        <end position="106"/>
    </location>
</feature>
<feature type="transmembrane region" description="Helical" evidence="10">
    <location>
        <begin position="158"/>
        <end position="176"/>
    </location>
</feature>
<evidence type="ECO:0000256" key="8">
    <source>
        <dbReference type="ARBA" id="ARBA00023224"/>
    </source>
</evidence>
<sequence length="187" mass="20895">MTRLERLSEDNDCILNSLLVSGRARALPGALRVSRRELLLLVPRRRVTMQLHLREPDGDGRIIADSGRDEELYDVPVGIIVLLSIFYGTISAVAVLGNSLVIWIVATSRGMQNVTNYYIANLALADIVIGLFAIPFQFQAALLQRWILPHFMCPFCPFVQVLTVTVSVFTLTAIAIDRHRAILNPLR</sequence>
<organism evidence="12 13">
    <name type="scientific">Frankliniella fusca</name>
    <dbReference type="NCBI Taxonomy" id="407009"/>
    <lineage>
        <taxon>Eukaryota</taxon>
        <taxon>Metazoa</taxon>
        <taxon>Ecdysozoa</taxon>
        <taxon>Arthropoda</taxon>
        <taxon>Hexapoda</taxon>
        <taxon>Insecta</taxon>
        <taxon>Pterygota</taxon>
        <taxon>Neoptera</taxon>
        <taxon>Paraneoptera</taxon>
        <taxon>Thysanoptera</taxon>
        <taxon>Terebrantia</taxon>
        <taxon>Thripoidea</taxon>
        <taxon>Thripidae</taxon>
        <taxon>Frankliniella</taxon>
    </lineage>
</organism>
<evidence type="ECO:0000256" key="3">
    <source>
        <dbReference type="ARBA" id="ARBA00022692"/>
    </source>
</evidence>
<protein>
    <submittedName>
        <fullName evidence="12">Neuropeptide Y receptor type 1</fullName>
    </submittedName>
</protein>
<comment type="subcellular location">
    <subcellularLocation>
        <location evidence="1">Membrane</location>
        <topology evidence="1">Multi-pass membrane protein</topology>
    </subcellularLocation>
</comment>
<dbReference type="SUPFAM" id="SSF81321">
    <property type="entry name" value="Family A G protein-coupled receptor-like"/>
    <property type="match status" value="1"/>
</dbReference>
<dbReference type="EMBL" id="JAHWGI010001270">
    <property type="protein sequence ID" value="KAK3926754.1"/>
    <property type="molecule type" value="Genomic_DNA"/>
</dbReference>
<evidence type="ECO:0000256" key="7">
    <source>
        <dbReference type="ARBA" id="ARBA00023170"/>
    </source>
</evidence>
<comment type="similarity">
    <text evidence="2 9">Belongs to the G-protein coupled receptor 1 family.</text>
</comment>
<dbReference type="PRINTS" id="PR00237">
    <property type="entry name" value="GPCRRHODOPSN"/>
</dbReference>
<dbReference type="PROSITE" id="PS00237">
    <property type="entry name" value="G_PROTEIN_RECEP_F1_1"/>
    <property type="match status" value="1"/>
</dbReference>
<dbReference type="PROSITE" id="PS50262">
    <property type="entry name" value="G_PROTEIN_RECEP_F1_2"/>
    <property type="match status" value="1"/>
</dbReference>
<reference evidence="12" key="2">
    <citation type="journal article" date="2023" name="BMC Genomics">
        <title>Pest status, molecular evolution, and epigenetic factors derived from the genome assembly of Frankliniella fusca, a thysanopteran phytovirus vector.</title>
        <authorList>
            <person name="Catto M.A."/>
            <person name="Labadie P.E."/>
            <person name="Jacobson A.L."/>
            <person name="Kennedy G.G."/>
            <person name="Srinivasan R."/>
            <person name="Hunt B.G."/>
        </authorList>
    </citation>
    <scope>NUCLEOTIDE SEQUENCE</scope>
    <source>
        <strain evidence="12">PL_HMW_Pooled</strain>
    </source>
</reference>
<keyword evidence="3 9" id="KW-0812">Transmembrane</keyword>
<accession>A0AAE1HSN9</accession>
<name>A0AAE1HSN9_9NEOP</name>
<keyword evidence="8 9" id="KW-0807">Transducer</keyword>
<dbReference type="AlphaFoldDB" id="A0AAE1HSN9"/>
<evidence type="ECO:0000256" key="1">
    <source>
        <dbReference type="ARBA" id="ARBA00004141"/>
    </source>
</evidence>
<dbReference type="InterPro" id="IPR017452">
    <property type="entry name" value="GPCR_Rhodpsn_7TM"/>
</dbReference>
<dbReference type="Proteomes" id="UP001219518">
    <property type="component" value="Unassembled WGS sequence"/>
</dbReference>
<dbReference type="PANTHER" id="PTHR45695">
    <property type="entry name" value="LEUCOKININ RECEPTOR-RELATED"/>
    <property type="match status" value="1"/>
</dbReference>